<dbReference type="InterPro" id="IPR022011">
    <property type="entry name" value="IR1-M"/>
</dbReference>
<feature type="compositionally biased region" description="Basic and acidic residues" evidence="6">
    <location>
        <begin position="1839"/>
        <end position="1851"/>
    </location>
</feature>
<evidence type="ECO:0000313" key="10">
    <source>
        <dbReference type="Proteomes" id="UP000235965"/>
    </source>
</evidence>
<dbReference type="PANTHER" id="PTHR23138:SF87">
    <property type="entry name" value="E3 SUMO-PROTEIN LIGASE RANBP2"/>
    <property type="match status" value="1"/>
</dbReference>
<proteinExistence type="predicted"/>
<feature type="compositionally biased region" description="Basic and acidic residues" evidence="6">
    <location>
        <begin position="527"/>
        <end position="548"/>
    </location>
</feature>
<comment type="caution">
    <text evidence="9">The sequence shown here is derived from an EMBL/GenBank/DDBJ whole genome shotgun (WGS) entry which is preliminary data.</text>
</comment>
<dbReference type="OrthoDB" id="2357150at2759"/>
<dbReference type="InterPro" id="IPR011993">
    <property type="entry name" value="PH-like_dom_sf"/>
</dbReference>
<evidence type="ECO:0000259" key="7">
    <source>
        <dbReference type="PROSITE" id="PS50196"/>
    </source>
</evidence>
<feature type="region of interest" description="Disordered" evidence="6">
    <location>
        <begin position="2196"/>
        <end position="2228"/>
    </location>
</feature>
<dbReference type="Pfam" id="PF00638">
    <property type="entry name" value="Ran_BP1"/>
    <property type="match status" value="5"/>
</dbReference>
<keyword evidence="1" id="KW-0479">Metal-binding</keyword>
<feature type="domain" description="RanBP2-type" evidence="8">
    <location>
        <begin position="1585"/>
        <end position="1614"/>
    </location>
</feature>
<feature type="region of interest" description="Disordered" evidence="6">
    <location>
        <begin position="1177"/>
        <end position="1207"/>
    </location>
</feature>
<dbReference type="CDD" id="cd13174">
    <property type="entry name" value="RanBD4_RanBP2_insect-like"/>
    <property type="match status" value="1"/>
</dbReference>
<feature type="domain" description="RanBD1" evidence="7">
    <location>
        <begin position="2776"/>
        <end position="2900"/>
    </location>
</feature>
<feature type="domain" description="RanBD1" evidence="7">
    <location>
        <begin position="2596"/>
        <end position="2733"/>
    </location>
</feature>
<feature type="domain" description="RanBP2-type" evidence="8">
    <location>
        <begin position="1535"/>
        <end position="1564"/>
    </location>
</feature>
<keyword evidence="5" id="KW-0175">Coiled coil</keyword>
<feature type="region of interest" description="Disordered" evidence="6">
    <location>
        <begin position="769"/>
        <end position="794"/>
    </location>
</feature>
<dbReference type="PROSITE" id="PS50199">
    <property type="entry name" value="ZF_RANBP2_2"/>
    <property type="match status" value="4"/>
</dbReference>
<dbReference type="EMBL" id="NEVH01021953">
    <property type="protein sequence ID" value="PNF19023.1"/>
    <property type="molecule type" value="Genomic_DNA"/>
</dbReference>
<feature type="region of interest" description="Disordered" evidence="6">
    <location>
        <begin position="2240"/>
        <end position="2268"/>
    </location>
</feature>
<evidence type="ECO:0000256" key="6">
    <source>
        <dbReference type="SAM" id="MobiDB-lite"/>
    </source>
</evidence>
<organism evidence="9 10">
    <name type="scientific">Cryptotermes secundus</name>
    <dbReference type="NCBI Taxonomy" id="105785"/>
    <lineage>
        <taxon>Eukaryota</taxon>
        <taxon>Metazoa</taxon>
        <taxon>Ecdysozoa</taxon>
        <taxon>Arthropoda</taxon>
        <taxon>Hexapoda</taxon>
        <taxon>Insecta</taxon>
        <taxon>Pterygota</taxon>
        <taxon>Neoptera</taxon>
        <taxon>Polyneoptera</taxon>
        <taxon>Dictyoptera</taxon>
        <taxon>Blattodea</taxon>
        <taxon>Blattoidea</taxon>
        <taxon>Termitoidae</taxon>
        <taxon>Kalotermitidae</taxon>
        <taxon>Cryptotermitinae</taxon>
        <taxon>Cryptotermes</taxon>
    </lineage>
</organism>
<feature type="compositionally biased region" description="Basic and acidic residues" evidence="6">
    <location>
        <begin position="1185"/>
        <end position="1194"/>
    </location>
</feature>
<feature type="compositionally biased region" description="Acidic residues" evidence="6">
    <location>
        <begin position="2756"/>
        <end position="2785"/>
    </location>
</feature>
<feature type="domain" description="RanBP2-type" evidence="8">
    <location>
        <begin position="1485"/>
        <end position="1510"/>
    </location>
</feature>
<dbReference type="FunFam" id="2.30.29.30:FF:000018">
    <property type="entry name" value="E3 SUMO-protein ligase RanBP2"/>
    <property type="match status" value="4"/>
</dbReference>
<dbReference type="SMART" id="SM00160">
    <property type="entry name" value="RanBD"/>
    <property type="match status" value="4"/>
</dbReference>
<evidence type="ECO:0008006" key="11">
    <source>
        <dbReference type="Google" id="ProtNLM"/>
    </source>
</evidence>
<dbReference type="SUPFAM" id="SSF90209">
    <property type="entry name" value="Ran binding protein zinc finger-like"/>
    <property type="match status" value="1"/>
</dbReference>
<feature type="region of interest" description="Disordered" evidence="6">
    <location>
        <begin position="506"/>
        <end position="548"/>
    </location>
</feature>
<evidence type="ECO:0000256" key="4">
    <source>
        <dbReference type="PROSITE-ProRule" id="PRU00322"/>
    </source>
</evidence>
<evidence type="ECO:0000256" key="1">
    <source>
        <dbReference type="ARBA" id="ARBA00022723"/>
    </source>
</evidence>
<feature type="region of interest" description="Disordered" evidence="6">
    <location>
        <begin position="1835"/>
        <end position="1905"/>
    </location>
</feature>
<evidence type="ECO:0000259" key="8">
    <source>
        <dbReference type="PROSITE" id="PS50199"/>
    </source>
</evidence>
<dbReference type="GO" id="GO:0008270">
    <property type="term" value="F:zinc ion binding"/>
    <property type="evidence" value="ECO:0007669"/>
    <property type="project" value="UniProtKB-KW"/>
</dbReference>
<feature type="domain" description="RanBD1" evidence="7">
    <location>
        <begin position="1334"/>
        <end position="1470"/>
    </location>
</feature>
<dbReference type="SMART" id="SM00547">
    <property type="entry name" value="ZnF_RBZ"/>
    <property type="match status" value="4"/>
</dbReference>
<feature type="compositionally biased region" description="Polar residues" evidence="6">
    <location>
        <begin position="2558"/>
        <end position="2569"/>
    </location>
</feature>
<feature type="compositionally biased region" description="Polar residues" evidence="6">
    <location>
        <begin position="820"/>
        <end position="835"/>
    </location>
</feature>
<dbReference type="Gene3D" id="2.30.29.30">
    <property type="entry name" value="Pleckstrin-homology domain (PH domain)/Phosphotyrosine-binding domain (PTB)"/>
    <property type="match status" value="5"/>
</dbReference>
<feature type="region of interest" description="Disordered" evidence="6">
    <location>
        <begin position="2056"/>
        <end position="2075"/>
    </location>
</feature>
<feature type="compositionally biased region" description="Polar residues" evidence="6">
    <location>
        <begin position="2200"/>
        <end position="2227"/>
    </location>
</feature>
<feature type="region of interest" description="Disordered" evidence="6">
    <location>
        <begin position="2739"/>
        <end position="2790"/>
    </location>
</feature>
<dbReference type="PROSITE" id="PS50196">
    <property type="entry name" value="RANBD1"/>
    <property type="match status" value="5"/>
</dbReference>
<dbReference type="InterPro" id="IPR045255">
    <property type="entry name" value="RanBP1-like"/>
</dbReference>
<dbReference type="PROSITE" id="PS01358">
    <property type="entry name" value="ZF_RANBP2_1"/>
    <property type="match status" value="2"/>
</dbReference>
<accession>A0A2J7PRR1</accession>
<dbReference type="InterPro" id="IPR000156">
    <property type="entry name" value="Ran_bind_dom"/>
</dbReference>
<dbReference type="FunFam" id="4.10.1060.10:FF:000003">
    <property type="entry name" value="E3 SUMO-protein ligase RanBP2"/>
    <property type="match status" value="1"/>
</dbReference>
<evidence type="ECO:0000256" key="3">
    <source>
        <dbReference type="ARBA" id="ARBA00022833"/>
    </source>
</evidence>
<feature type="domain" description="RanBP2-type" evidence="8">
    <location>
        <begin position="1646"/>
        <end position="1675"/>
    </location>
</feature>
<keyword evidence="10" id="KW-1185">Reference proteome</keyword>
<dbReference type="InterPro" id="IPR001876">
    <property type="entry name" value="Znf_RanBP2"/>
</dbReference>
<dbReference type="Pfam" id="PF12185">
    <property type="entry name" value="IR1-M"/>
    <property type="match status" value="1"/>
</dbReference>
<feature type="domain" description="RanBD1" evidence="7">
    <location>
        <begin position="978"/>
        <end position="1105"/>
    </location>
</feature>
<name>A0A2J7PRR1_9NEOP</name>
<feature type="compositionally biased region" description="Low complexity" evidence="6">
    <location>
        <begin position="1880"/>
        <end position="1892"/>
    </location>
</feature>
<evidence type="ECO:0000313" key="9">
    <source>
        <dbReference type="EMBL" id="PNF19023.1"/>
    </source>
</evidence>
<feature type="domain" description="RanBD1" evidence="7">
    <location>
        <begin position="1910"/>
        <end position="2042"/>
    </location>
</feature>
<sequence length="2917" mass="317959">MQSTWLLQATETRKKSVDLWAKEAAYRNSQAGHVLHSMVRERRSQFLDRVTQFCSGNWRERVFQRIFTTRDHQQGMSHSHFVNFQGFSDPPLRLPTPSELLPHDEKSQKLHPSSLHHLVWLGLQDVPCSNKKNSSLKPGPDFHCQVFEGLQLTCNNLNCAGSETLNRLDIDSFLYAAVFCASATQDEQQAAGYWSSDRPVTLPANITEQLCTVSQAKWWAAAYRVFTNQAKGDLGELRQTLQRGIEVVRVLGNHGLDVKLVVHLAQTFEQRASTMAARTEGSSDLPAIEARASLYWTAALPLLERLQRNQTIRAPHTRLFEYQGKELSSAEVNALIEEGRFFLACQLMKEDKHEKAIEAFQQLKSPYASFYQATIYKKLAAEELQDQRREMITSEMRSQHIILLTKARECFYLTLDRLRSPGVDAKHPLNAELNSHIEDIESQLSRIDPDVMLAGVDVNRNECDGMSDDSVSSAPSGADNLNNSLVGLGNSSSLYLQHSSLNHLTPRYRGSAGGQKHTSTPYRSNIHKLDSSDVAPEHPRRTEARPSPERLDAQIRHLVHSKDAVIHTILEQNKALLEQSKAVVDGLKENKLVMEEIKNQIQELRKDTLKARRGQTLNLGQSNINAADLAQVCDTEEDIYVFDEEDYSEDVNLAAAQLGQYQAFPPYPPNYTNYRGMTGILATPSSVSYPAPHSGSQTPLLPPQTAIGGFFRGVDPAAAAASLMYPPTLSYYAGQGALPFSEGQQLPNFGSAGPGIPAQAASASVFSRLGASADSPGSLHDPKVTGSTSVPQPLPLPLPSQHQQQSVGPVNVVITSSDTLPTSAPTNQPTLSVTIPPQHRLGTPLVKQPTTNHLHLQSTTSAFTSTTAFNSTSISSTTQSSVPHAFQISMPPQAQLPHASILEKGAASLSPVLPISTGMLLSSVPSPVYSALEKSPAGKNNVAGAGHVADVRRVSTGSAIGVEDGEEGYDAEHDPCPDFQPVIPLPAEVELTTGEEEETVLFESRAKLFRYVDKEWKERGVGTMKLLHNQMTGKVRVLMRREQVLKICANHNLRSDMELTQMNNRAWMWVALDFADEEVRLEKLCVRFKTSDEAANFKDAFDKAKLIVAATETSAVKAVASVPSVSTSAVTQEPSKIATKVVTSAITSPVPVTSCNKITVGGFTFASPPTFKIDSKSAAAQTLKDTTKDKEKGSGEGAKPSPFAGFSFTSPSKVSTSLESPVITGNVQVSEPTSLHRPRTIVPKSVGVTSTSDKVQIMPESGTPTSGSKLMFDSPHTDFTFSALAAVIKEPGFKKDDSFKGWEGAGKPVFGGSLKSEGVVENEGSAEEFVPTAEFEPVIPLPELVELKTGEEGENILFEERAKLLRFDSEGKQWKERGIGKLKIMQIPTTGKVRLLMRREQVLKVCCNHFVTADMKFTALSSSDRAWTWCAQDYSEGEMKPELLAVRFKTVEQALLFKKTLDEVQVKMSDEGKDTNEPTAHSMVWKCKECLFPNASVANHCTSCKRPKPREFKENPLLVSHSSNQQLKLFELSKSPESWECQSCCLINDMDSETCIGCKKPNSSKAADVSSALQSEPLSEIFKAKPGSWECEACYIRNQSTADLCMACETPKPGSNVTCETASSFSSSILPRSDQNVPLSELFKPKAGCWECSQCYTYTDADKTSCLCCGGPKPGHDVTQREMPGNATNQASFKFGMPSSGTEFNFSTSSQITSGQSDFTFGIAPGHTSEPVNNNFGMPISNISTSTATTTTITHALFTSSNACIPKGGFSFGLPSTTTTASSVTCIFGVDSTSTNKPFSFEPKANTGAFLFGSSAGCGTERNTSSLTFSFGSNIQAEGNRDSTPPKDTAGHKFTFGSPGKFEFSFSGVRPKSPTKQPKSPGSVGANVSGAAADDDSDGELEEDEGEHICFQPVIPLPDKVPLHTGEEDEDILYCHRAKLFRFTGGEWKERGVGDIKLLKHRSTHKVRLLMRRDHVLKLCLNHFLKPEITFREKDEKTWLWIAPDYSEGHLQEEMFSIRFKNKEIASEFKEAIDKAQAELISSAALTDTCLTAASSQDLETSPTPLNKTEAGPSNSISQAMKNFSFTLPAGSPTVLQSPNSGSPIFALPQFGTSSALGCARSLFGGSSVQQSVPAVDATRDRDDVEIVYELQVTPEEEAAAMKLKLPANFYSYLYKPPCPGCAGCETDSDTEIEVHKSLQDSTVKSDSAASSIQPKSSPGNESTSFTALKPTVLLRPSRLAATATTQPSESHSQKLAHETSPQQKVTSTSFATKALPQFVSSSLPTGTLFDQLLAQGQQTTSPTVFSFQSAENSVSQVTPGIFFGSLQTSAQHQSSLFPQQLSKTTHPQQLIASSNVNTSITSQTTLTSVFSHPQSSSATIFGQRTVQPVSLFSGISSTPTTTIMPPLGPGFTALGPKPVPPGSTGSSEATKPSGFVFSPAGSKPASVSDPVGEKPVNIRFSEVLGLKTTVAPSTQVSVDPVFSAHSASSGTSEPKHGGSSFIKTTEAAESSFQTKEGEGVPFLPVDSDLSFAKLASKSEKLGFKTDTNVSWAGGSSLAFSNTPKQQASRKGRDENDSSGDEGCADATTNGSHDPHFEPVIDLPDKIEVRTGEEDETKVFCHRAKLYRYEAATKEWKERGVGEMKILHHPINNTYRLLLRREQVHKVVCNHLVTNDLTLKPLSSSNRAWCWGALNYAEEDEPKVEELAVLFKLQETAKEFRDKLNECIEQVAKLVTTADTKEEPANPEVIRISQAESEDSEDNLDDEDAEDDDDDDEEEEDEEETEKSLMFEKRVTLQVQDPLTAAWSTQGLGDLQILYDPDIFGARICVERDGTGEQLCNTIIALNTVLEVKKRDCIWSGMDYSEDPAVHKKFMAKFSSEEAAAEFQHTFQEGKYLAEQAEIMEHVNLAELTHDED</sequence>
<feature type="coiled-coil region" evidence="5">
    <location>
        <begin position="570"/>
        <end position="614"/>
    </location>
</feature>
<dbReference type="PANTHER" id="PTHR23138">
    <property type="entry name" value="RAN BINDING PROTEIN"/>
    <property type="match status" value="1"/>
</dbReference>
<keyword evidence="2 4" id="KW-0863">Zinc-finger</keyword>
<gene>
    <name evidence="9" type="ORF">B7P43_G11805</name>
</gene>
<feature type="region of interest" description="Disordered" evidence="6">
    <location>
        <begin position="2416"/>
        <end position="2453"/>
    </location>
</feature>
<dbReference type="SUPFAM" id="SSF50729">
    <property type="entry name" value="PH domain-like"/>
    <property type="match status" value="5"/>
</dbReference>
<dbReference type="Pfam" id="PF00641">
    <property type="entry name" value="Zn_ribbon_RanBP"/>
    <property type="match status" value="1"/>
</dbReference>
<dbReference type="InterPro" id="IPR036443">
    <property type="entry name" value="Znf_RanBP2_sf"/>
</dbReference>
<reference evidence="9 10" key="1">
    <citation type="submission" date="2017-12" db="EMBL/GenBank/DDBJ databases">
        <title>Hemimetabolous genomes reveal molecular basis of termite eusociality.</title>
        <authorList>
            <person name="Harrison M.C."/>
            <person name="Jongepier E."/>
            <person name="Robertson H.M."/>
            <person name="Arning N."/>
            <person name="Bitard-Feildel T."/>
            <person name="Chao H."/>
            <person name="Childers C.P."/>
            <person name="Dinh H."/>
            <person name="Doddapaneni H."/>
            <person name="Dugan S."/>
            <person name="Gowin J."/>
            <person name="Greiner C."/>
            <person name="Han Y."/>
            <person name="Hu H."/>
            <person name="Hughes D.S.T."/>
            <person name="Huylmans A.-K."/>
            <person name="Kemena C."/>
            <person name="Kremer L.P.M."/>
            <person name="Lee S.L."/>
            <person name="Lopez-Ezquerra A."/>
            <person name="Mallet L."/>
            <person name="Monroy-Kuhn J.M."/>
            <person name="Moser A."/>
            <person name="Murali S.C."/>
            <person name="Muzny D.M."/>
            <person name="Otani S."/>
            <person name="Piulachs M.-D."/>
            <person name="Poelchau M."/>
            <person name="Qu J."/>
            <person name="Schaub F."/>
            <person name="Wada-Katsumata A."/>
            <person name="Worley K.C."/>
            <person name="Xie Q."/>
            <person name="Ylla G."/>
            <person name="Poulsen M."/>
            <person name="Gibbs R.A."/>
            <person name="Schal C."/>
            <person name="Richards S."/>
            <person name="Belles X."/>
            <person name="Korb J."/>
            <person name="Bornberg-Bauer E."/>
        </authorList>
    </citation>
    <scope>NUCLEOTIDE SEQUENCE [LARGE SCALE GENOMIC DNA]</scope>
    <source>
        <tissue evidence="9">Whole body</tissue>
    </source>
</reference>
<dbReference type="Proteomes" id="UP000235965">
    <property type="component" value="Unassembled WGS sequence"/>
</dbReference>
<feature type="region of interest" description="Disordered" evidence="6">
    <location>
        <begin position="2555"/>
        <end position="2600"/>
    </location>
</feature>
<evidence type="ECO:0000256" key="2">
    <source>
        <dbReference type="ARBA" id="ARBA00022771"/>
    </source>
</evidence>
<feature type="region of interest" description="Disordered" evidence="6">
    <location>
        <begin position="820"/>
        <end position="840"/>
    </location>
</feature>
<keyword evidence="3" id="KW-0862">Zinc</keyword>
<feature type="compositionally biased region" description="Acidic residues" evidence="6">
    <location>
        <begin position="1893"/>
        <end position="1905"/>
    </location>
</feature>
<protein>
    <recommendedName>
        <fullName evidence="11">E3 SUMO-protein ligase RanBP2</fullName>
    </recommendedName>
</protein>
<evidence type="ECO:0000256" key="5">
    <source>
        <dbReference type="SAM" id="Coils"/>
    </source>
</evidence>
<dbReference type="Gene3D" id="4.10.1060.10">
    <property type="entry name" value="Zinc finger, RanBP2-type"/>
    <property type="match status" value="2"/>
</dbReference>